<feature type="compositionally biased region" description="Basic and acidic residues" evidence="1">
    <location>
        <begin position="48"/>
        <end position="66"/>
    </location>
</feature>
<dbReference type="EMBL" id="MPJZ01000030">
    <property type="protein sequence ID" value="OLU46425.1"/>
    <property type="molecule type" value="Genomic_DNA"/>
</dbReference>
<accession>A0A1Q9YMI7</accession>
<feature type="region of interest" description="Disordered" evidence="1">
    <location>
        <begin position="34"/>
        <end position="77"/>
    </location>
</feature>
<evidence type="ECO:0000313" key="4">
    <source>
        <dbReference type="Proteomes" id="UP000186758"/>
    </source>
</evidence>
<feature type="compositionally biased region" description="Polar residues" evidence="1">
    <location>
        <begin position="37"/>
        <end position="47"/>
    </location>
</feature>
<keyword evidence="2" id="KW-1133">Transmembrane helix</keyword>
<dbReference type="RefSeq" id="WP_075884754.1">
    <property type="nucleotide sequence ID" value="NZ_CALFTW010000112.1"/>
</dbReference>
<evidence type="ECO:0000313" key="3">
    <source>
        <dbReference type="EMBL" id="OLU46425.1"/>
    </source>
</evidence>
<dbReference type="AlphaFoldDB" id="A0A1Q9YMI7"/>
<comment type="caution">
    <text evidence="3">The sequence shown here is derived from an EMBL/GenBank/DDBJ whole genome shotgun (WGS) entry which is preliminary data.</text>
</comment>
<keyword evidence="2" id="KW-0472">Membrane</keyword>
<reference evidence="3 4" key="1">
    <citation type="submission" date="2016-11" db="EMBL/GenBank/DDBJ databases">
        <title>Description of two novel members of the family Erysipelotrichaceae: Ileibacterium lipovorans gen. nov., sp. nov. and Dubosiella newyorkensis, gen. nov., sp. nov.</title>
        <authorList>
            <person name="Cox L.M."/>
            <person name="Sohn J."/>
            <person name="Tyrrell K.L."/>
            <person name="Citron D.M."/>
            <person name="Lawson P.A."/>
            <person name="Patel N.B."/>
            <person name="Iizumi T."/>
            <person name="Perez-Perez G.I."/>
            <person name="Goldstein E.J."/>
            <person name="Blaser M.J."/>
        </authorList>
    </citation>
    <scope>NUCLEOTIDE SEQUENCE [LARGE SCALE GENOMIC DNA]</scope>
    <source>
        <strain evidence="3 4">NYU-BL-K8</strain>
    </source>
</reference>
<organism evidence="3 4">
    <name type="scientific">Faecalibaculum rodentium</name>
    <dbReference type="NCBI Taxonomy" id="1702221"/>
    <lineage>
        <taxon>Bacteria</taxon>
        <taxon>Bacillati</taxon>
        <taxon>Bacillota</taxon>
        <taxon>Erysipelotrichia</taxon>
        <taxon>Erysipelotrichales</taxon>
        <taxon>Erysipelotrichaceae</taxon>
        <taxon>Faecalibaculum</taxon>
    </lineage>
</organism>
<sequence length="77" mass="8708">MRTPTKVFLIAAAALIIGFCLWYFTSGVKGPEETRTIEQQNRSLSDTLTERTPDLSDPEERARFESQVEMIEGTRGN</sequence>
<evidence type="ECO:0000256" key="2">
    <source>
        <dbReference type="SAM" id="Phobius"/>
    </source>
</evidence>
<evidence type="ECO:0000256" key="1">
    <source>
        <dbReference type="SAM" id="MobiDB-lite"/>
    </source>
</evidence>
<protein>
    <submittedName>
        <fullName evidence="3">Uncharacterized protein</fullName>
    </submittedName>
</protein>
<proteinExistence type="predicted"/>
<gene>
    <name evidence="3" type="ORF">BO223_02140</name>
</gene>
<keyword evidence="2" id="KW-0812">Transmembrane</keyword>
<dbReference type="Proteomes" id="UP000186758">
    <property type="component" value="Unassembled WGS sequence"/>
</dbReference>
<name>A0A1Q9YMI7_9FIRM</name>
<feature type="transmembrane region" description="Helical" evidence="2">
    <location>
        <begin position="7"/>
        <end position="25"/>
    </location>
</feature>